<accession>A0ABR0EXD2</accession>
<evidence type="ECO:0000313" key="3">
    <source>
        <dbReference type="Proteomes" id="UP001305779"/>
    </source>
</evidence>
<evidence type="ECO:0000256" key="1">
    <source>
        <dbReference type="SAM" id="SignalP"/>
    </source>
</evidence>
<keyword evidence="1" id="KW-0732">Signal</keyword>
<name>A0ABR0EXD2_ZASCE</name>
<evidence type="ECO:0000313" key="2">
    <source>
        <dbReference type="EMBL" id="KAK4506277.1"/>
    </source>
</evidence>
<organism evidence="2 3">
    <name type="scientific">Zasmidium cellare</name>
    <name type="common">Wine cellar mold</name>
    <name type="synonym">Racodium cellare</name>
    <dbReference type="NCBI Taxonomy" id="395010"/>
    <lineage>
        <taxon>Eukaryota</taxon>
        <taxon>Fungi</taxon>
        <taxon>Dikarya</taxon>
        <taxon>Ascomycota</taxon>
        <taxon>Pezizomycotina</taxon>
        <taxon>Dothideomycetes</taxon>
        <taxon>Dothideomycetidae</taxon>
        <taxon>Mycosphaerellales</taxon>
        <taxon>Mycosphaerellaceae</taxon>
        <taxon>Zasmidium</taxon>
    </lineage>
</organism>
<dbReference type="EMBL" id="JAXOVC010000001">
    <property type="protein sequence ID" value="KAK4506277.1"/>
    <property type="molecule type" value="Genomic_DNA"/>
</dbReference>
<comment type="caution">
    <text evidence="2">The sequence shown here is derived from an EMBL/GenBank/DDBJ whole genome shotgun (WGS) entry which is preliminary data.</text>
</comment>
<dbReference type="Proteomes" id="UP001305779">
    <property type="component" value="Unassembled WGS sequence"/>
</dbReference>
<proteinExistence type="predicted"/>
<feature type="chain" id="PRO_5045475906" evidence="1">
    <location>
        <begin position="25"/>
        <end position="167"/>
    </location>
</feature>
<protein>
    <submittedName>
        <fullName evidence="2">Uncharacterized protein</fullName>
    </submittedName>
</protein>
<gene>
    <name evidence="2" type="ORF">PRZ48_000007</name>
</gene>
<reference evidence="2 3" key="1">
    <citation type="journal article" date="2023" name="G3 (Bethesda)">
        <title>A chromosome-level genome assembly of Zasmidium syzygii isolated from banana leaves.</title>
        <authorList>
            <person name="van Westerhoven A.C."/>
            <person name="Mehrabi R."/>
            <person name="Talebi R."/>
            <person name="Steentjes M.B.F."/>
            <person name="Corcolon B."/>
            <person name="Chong P.A."/>
            <person name="Kema G.H.J."/>
            <person name="Seidl M.F."/>
        </authorList>
    </citation>
    <scope>NUCLEOTIDE SEQUENCE [LARGE SCALE GENOMIC DNA]</scope>
    <source>
        <strain evidence="2 3">P124</strain>
    </source>
</reference>
<sequence length="167" mass="17776">MLSPKHLLLASLAALSAVAAPVATDSNPNITTDLHTRGVNDVRYFTSRGGISYALKVVEQGATAALVGNDQVQAIWNNLYNDILNRFFSTDVLAFGMVNDVQGHPVTAEALVGSGPGTLSGISMGDWRDITMAAMEFWGTEEVPGDWQVDLFMNQGTTSIASLSIES</sequence>
<feature type="signal peptide" evidence="1">
    <location>
        <begin position="1"/>
        <end position="24"/>
    </location>
</feature>
<keyword evidence="3" id="KW-1185">Reference proteome</keyword>